<dbReference type="AlphaFoldDB" id="A0A0A9H423"/>
<accession>A0A0A9H423</accession>
<sequence>MQVFFPSAPSTKNIFFIAESESLQLRQWGE</sequence>
<evidence type="ECO:0000313" key="1">
    <source>
        <dbReference type="EMBL" id="JAE30549.1"/>
    </source>
</evidence>
<proteinExistence type="predicted"/>
<reference evidence="1" key="1">
    <citation type="submission" date="2014-09" db="EMBL/GenBank/DDBJ databases">
        <authorList>
            <person name="Magalhaes I.L.F."/>
            <person name="Oliveira U."/>
            <person name="Santos F.R."/>
            <person name="Vidigal T.H.D.A."/>
            <person name="Brescovit A.D."/>
            <person name="Santos A.J."/>
        </authorList>
    </citation>
    <scope>NUCLEOTIDE SEQUENCE</scope>
    <source>
        <tissue evidence="1">Shoot tissue taken approximately 20 cm above the soil surface</tissue>
    </source>
</reference>
<protein>
    <submittedName>
        <fullName evidence="1">Uncharacterized protein</fullName>
    </submittedName>
</protein>
<name>A0A0A9H423_ARUDO</name>
<dbReference type="EMBL" id="GBRH01167347">
    <property type="protein sequence ID" value="JAE30549.1"/>
    <property type="molecule type" value="Transcribed_RNA"/>
</dbReference>
<reference evidence="1" key="2">
    <citation type="journal article" date="2015" name="Data Brief">
        <title>Shoot transcriptome of the giant reed, Arundo donax.</title>
        <authorList>
            <person name="Barrero R.A."/>
            <person name="Guerrero F.D."/>
            <person name="Moolhuijzen P."/>
            <person name="Goolsby J.A."/>
            <person name="Tidwell J."/>
            <person name="Bellgard S.E."/>
            <person name="Bellgard M.I."/>
        </authorList>
    </citation>
    <scope>NUCLEOTIDE SEQUENCE</scope>
    <source>
        <tissue evidence="1">Shoot tissue taken approximately 20 cm above the soil surface</tissue>
    </source>
</reference>
<organism evidence="1">
    <name type="scientific">Arundo donax</name>
    <name type="common">Giant reed</name>
    <name type="synonym">Donax arundinaceus</name>
    <dbReference type="NCBI Taxonomy" id="35708"/>
    <lineage>
        <taxon>Eukaryota</taxon>
        <taxon>Viridiplantae</taxon>
        <taxon>Streptophyta</taxon>
        <taxon>Embryophyta</taxon>
        <taxon>Tracheophyta</taxon>
        <taxon>Spermatophyta</taxon>
        <taxon>Magnoliopsida</taxon>
        <taxon>Liliopsida</taxon>
        <taxon>Poales</taxon>
        <taxon>Poaceae</taxon>
        <taxon>PACMAD clade</taxon>
        <taxon>Arundinoideae</taxon>
        <taxon>Arundineae</taxon>
        <taxon>Arundo</taxon>
    </lineage>
</organism>